<dbReference type="InterPro" id="IPR036397">
    <property type="entry name" value="RNaseH_sf"/>
</dbReference>
<organism evidence="4 5">
    <name type="scientific">Periplaneta americana</name>
    <name type="common">American cockroach</name>
    <name type="synonym">Blatta americana</name>
    <dbReference type="NCBI Taxonomy" id="6978"/>
    <lineage>
        <taxon>Eukaryota</taxon>
        <taxon>Metazoa</taxon>
        <taxon>Ecdysozoa</taxon>
        <taxon>Arthropoda</taxon>
        <taxon>Hexapoda</taxon>
        <taxon>Insecta</taxon>
        <taxon>Pterygota</taxon>
        <taxon>Neoptera</taxon>
        <taxon>Polyneoptera</taxon>
        <taxon>Dictyoptera</taxon>
        <taxon>Blattodea</taxon>
        <taxon>Blattoidea</taxon>
        <taxon>Blattidae</taxon>
        <taxon>Blattinae</taxon>
        <taxon>Periplaneta</taxon>
    </lineage>
</organism>
<gene>
    <name evidence="4" type="ORF">ANN_07973</name>
</gene>
<keyword evidence="5" id="KW-1185">Reference proteome</keyword>
<dbReference type="Proteomes" id="UP001148838">
    <property type="component" value="Unassembled WGS sequence"/>
</dbReference>
<keyword evidence="1 2" id="KW-1015">Disulfide bond</keyword>
<sequence>MPGYSCKEDPKDKKYKCKLDDGKALSGYDSWTPRCIGTDYAPIQCKGDKPTGKCFCVDVNGKRIFGEALWSEASNMTCACSRRVEELRANGRLDVTLHCDTQGNFEELQCDNGVCWCAEERTGVPKSRVLPEGMMKTLPCYNATLVGSKYLRQCESQQVAQARVIREMAAHKANNPNFPYTNCDLDGSYGAVQQDTNTYVQMNTTAKLRSCLFVHCECNVLLTGQAYTNFLENTIPHVLEDTPLINRQHIHFLHDGAPAHFSRTARRYLDRRFPDRWIGRGGPIAWPPRSPDLNPHDFYLWGHLKSLVYSSLVPDLESLRNRIVACSEDTRNTPGVWDRVRRFYCAWKDKTRIEGYSAEYADFPKMNCRCARDKKIYGDSVMQKCSGSGNYESKQYTNNGTVYCVDEDGFLDNTACT</sequence>
<reference evidence="4 5" key="1">
    <citation type="journal article" date="2022" name="Allergy">
        <title>Genome assembly and annotation of Periplaneta americana reveal a comprehensive cockroach allergen profile.</title>
        <authorList>
            <person name="Wang L."/>
            <person name="Xiong Q."/>
            <person name="Saelim N."/>
            <person name="Wang L."/>
            <person name="Nong W."/>
            <person name="Wan A.T."/>
            <person name="Shi M."/>
            <person name="Liu X."/>
            <person name="Cao Q."/>
            <person name="Hui J.H.L."/>
            <person name="Sookrung N."/>
            <person name="Leung T.F."/>
            <person name="Tungtrongchitr A."/>
            <person name="Tsui S.K.W."/>
        </authorList>
    </citation>
    <scope>NUCLEOTIDE SEQUENCE [LARGE SCALE GENOMIC DNA]</scope>
    <source>
        <strain evidence="4">PWHHKU_190912</strain>
    </source>
</reference>
<comment type="caution">
    <text evidence="2">Lacks conserved residue(s) required for the propagation of feature annotation.</text>
</comment>
<evidence type="ECO:0000256" key="1">
    <source>
        <dbReference type="ARBA" id="ARBA00023157"/>
    </source>
</evidence>
<name>A0ABQ8T2C2_PERAM</name>
<dbReference type="PANTHER" id="PTHR47326">
    <property type="entry name" value="TRANSPOSABLE ELEMENT TC3 TRANSPOSASE-LIKE PROTEIN"/>
    <property type="match status" value="1"/>
</dbReference>
<dbReference type="InterPro" id="IPR036857">
    <property type="entry name" value="Thyroglobulin_1_sf"/>
</dbReference>
<feature type="disulfide bond" evidence="2">
    <location>
        <begin position="80"/>
        <end position="99"/>
    </location>
</feature>
<dbReference type="InterPro" id="IPR000716">
    <property type="entry name" value="Thyroglobulin_1"/>
</dbReference>
<dbReference type="Gene3D" id="3.30.420.10">
    <property type="entry name" value="Ribonuclease H-like superfamily/Ribonuclease H"/>
    <property type="match status" value="1"/>
</dbReference>
<dbReference type="Gene3D" id="4.10.800.10">
    <property type="entry name" value="Thyroglobulin type-1"/>
    <property type="match status" value="2"/>
</dbReference>
<evidence type="ECO:0000256" key="2">
    <source>
        <dbReference type="PROSITE-ProRule" id="PRU00500"/>
    </source>
</evidence>
<evidence type="ECO:0000313" key="4">
    <source>
        <dbReference type="EMBL" id="KAJ4439845.1"/>
    </source>
</evidence>
<evidence type="ECO:0000313" key="5">
    <source>
        <dbReference type="Proteomes" id="UP001148838"/>
    </source>
</evidence>
<dbReference type="PROSITE" id="PS51162">
    <property type="entry name" value="THYROGLOBULIN_1_2"/>
    <property type="match status" value="1"/>
</dbReference>
<protein>
    <recommendedName>
        <fullName evidence="3">Thyroglobulin type-1 domain-containing protein</fullName>
    </recommendedName>
</protein>
<feature type="domain" description="Thyroglobulin type-1" evidence="3">
    <location>
        <begin position="77"/>
        <end position="140"/>
    </location>
</feature>
<dbReference type="PANTHER" id="PTHR47326:SF1">
    <property type="entry name" value="HTH PSQ-TYPE DOMAIN-CONTAINING PROTEIN"/>
    <property type="match status" value="1"/>
</dbReference>
<evidence type="ECO:0000259" key="3">
    <source>
        <dbReference type="PROSITE" id="PS51162"/>
    </source>
</evidence>
<comment type="caution">
    <text evidence="4">The sequence shown here is derived from an EMBL/GenBank/DDBJ whole genome shotgun (WGS) entry which is preliminary data.</text>
</comment>
<dbReference type="SUPFAM" id="SSF57610">
    <property type="entry name" value="Thyroglobulin type-1 domain"/>
    <property type="match status" value="2"/>
</dbReference>
<dbReference type="Pfam" id="PF00086">
    <property type="entry name" value="Thyroglobulin_1"/>
    <property type="match status" value="2"/>
</dbReference>
<accession>A0ABQ8T2C2</accession>
<proteinExistence type="predicted"/>
<dbReference type="EMBL" id="JAJSOF020000017">
    <property type="protein sequence ID" value="KAJ4439845.1"/>
    <property type="molecule type" value="Genomic_DNA"/>
</dbReference>
<dbReference type="SMART" id="SM00211">
    <property type="entry name" value="TY"/>
    <property type="match status" value="2"/>
</dbReference>